<dbReference type="Proteomes" id="UP001374584">
    <property type="component" value="Unassembled WGS sequence"/>
</dbReference>
<organism evidence="1 2">
    <name type="scientific">Phaseolus coccineus</name>
    <name type="common">Scarlet runner bean</name>
    <name type="synonym">Phaseolus multiflorus</name>
    <dbReference type="NCBI Taxonomy" id="3886"/>
    <lineage>
        <taxon>Eukaryota</taxon>
        <taxon>Viridiplantae</taxon>
        <taxon>Streptophyta</taxon>
        <taxon>Embryophyta</taxon>
        <taxon>Tracheophyta</taxon>
        <taxon>Spermatophyta</taxon>
        <taxon>Magnoliopsida</taxon>
        <taxon>eudicotyledons</taxon>
        <taxon>Gunneridae</taxon>
        <taxon>Pentapetalae</taxon>
        <taxon>rosids</taxon>
        <taxon>fabids</taxon>
        <taxon>Fabales</taxon>
        <taxon>Fabaceae</taxon>
        <taxon>Papilionoideae</taxon>
        <taxon>50 kb inversion clade</taxon>
        <taxon>NPAAA clade</taxon>
        <taxon>indigoferoid/millettioid clade</taxon>
        <taxon>Phaseoleae</taxon>
        <taxon>Phaseolus</taxon>
    </lineage>
</organism>
<reference evidence="1 2" key="1">
    <citation type="submission" date="2024-01" db="EMBL/GenBank/DDBJ databases">
        <title>The genomes of 5 underutilized Papilionoideae crops provide insights into root nodulation and disease resistanc.</title>
        <authorList>
            <person name="Jiang F."/>
        </authorList>
    </citation>
    <scope>NUCLEOTIDE SEQUENCE [LARGE SCALE GENOMIC DNA]</scope>
    <source>
        <strain evidence="1">JINMINGXINNONG_FW02</strain>
        <tissue evidence="1">Leaves</tissue>
    </source>
</reference>
<sequence>MFSLRNPLFCSHFDFITIKIPSSILQPRPFNFACNLLLLLALKRVSVTPELEHVFQLRQNSNTRLVRGFLCSSSLEVEFFLCSSSLEVEFLGLGNTHQIVPSPQCCNLAFCDFHGEIVKFLKWAPRRNRFAL</sequence>
<evidence type="ECO:0000313" key="1">
    <source>
        <dbReference type="EMBL" id="KAK7356020.1"/>
    </source>
</evidence>
<dbReference type="AlphaFoldDB" id="A0AAN9MK05"/>
<keyword evidence="2" id="KW-1185">Reference proteome</keyword>
<comment type="caution">
    <text evidence="1">The sequence shown here is derived from an EMBL/GenBank/DDBJ whole genome shotgun (WGS) entry which is preliminary data.</text>
</comment>
<proteinExistence type="predicted"/>
<gene>
    <name evidence="1" type="ORF">VNO80_15286</name>
</gene>
<protein>
    <submittedName>
        <fullName evidence="1">Uncharacterized protein</fullName>
    </submittedName>
</protein>
<dbReference type="EMBL" id="JAYMYR010000006">
    <property type="protein sequence ID" value="KAK7356020.1"/>
    <property type="molecule type" value="Genomic_DNA"/>
</dbReference>
<evidence type="ECO:0000313" key="2">
    <source>
        <dbReference type="Proteomes" id="UP001374584"/>
    </source>
</evidence>
<accession>A0AAN9MK05</accession>
<name>A0AAN9MK05_PHACN</name>